<evidence type="ECO:0000313" key="2">
    <source>
        <dbReference type="EMBL" id="GEO86087.1"/>
    </source>
</evidence>
<feature type="compositionally biased region" description="Basic and acidic residues" evidence="1">
    <location>
        <begin position="17"/>
        <end position="39"/>
    </location>
</feature>
<dbReference type="Proteomes" id="UP000321717">
    <property type="component" value="Unassembled WGS sequence"/>
</dbReference>
<keyword evidence="3" id="KW-1185">Reference proteome</keyword>
<proteinExistence type="predicted"/>
<evidence type="ECO:0000313" key="3">
    <source>
        <dbReference type="Proteomes" id="UP000321717"/>
    </source>
</evidence>
<protein>
    <submittedName>
        <fullName evidence="2">Uncharacterized protein</fullName>
    </submittedName>
</protein>
<reference evidence="2 3" key="1">
    <citation type="submission" date="2019-07" db="EMBL/GenBank/DDBJ databases">
        <title>Whole genome shotgun sequence of Rhizobium naphthalenivorans NBRC 107585.</title>
        <authorList>
            <person name="Hosoyama A."/>
            <person name="Uohara A."/>
            <person name="Ohji S."/>
            <person name="Ichikawa N."/>
        </authorList>
    </citation>
    <scope>NUCLEOTIDE SEQUENCE [LARGE SCALE GENOMIC DNA]</scope>
    <source>
        <strain evidence="2 3">NBRC 107585</strain>
    </source>
</reference>
<gene>
    <name evidence="2" type="ORF">RNA01_30190</name>
</gene>
<accession>A0A512HKW1</accession>
<dbReference type="AlphaFoldDB" id="A0A512HKW1"/>
<evidence type="ECO:0000256" key="1">
    <source>
        <dbReference type="SAM" id="MobiDB-lite"/>
    </source>
</evidence>
<organism evidence="2 3">
    <name type="scientific">Ciceribacter naphthalenivorans</name>
    <dbReference type="NCBI Taxonomy" id="1118451"/>
    <lineage>
        <taxon>Bacteria</taxon>
        <taxon>Pseudomonadati</taxon>
        <taxon>Pseudomonadota</taxon>
        <taxon>Alphaproteobacteria</taxon>
        <taxon>Hyphomicrobiales</taxon>
        <taxon>Rhizobiaceae</taxon>
        <taxon>Ciceribacter</taxon>
    </lineage>
</organism>
<sequence length="78" mass="8849">MNEMDFQGTGLGGGARGRAEENHAAEQKEGDNRQKRHCEGTCMRSRMTAPVSAERRAAIMRCQQFNPRPKDYVPRQLK</sequence>
<feature type="region of interest" description="Disordered" evidence="1">
    <location>
        <begin position="1"/>
        <end position="50"/>
    </location>
</feature>
<comment type="caution">
    <text evidence="2">The sequence shown here is derived from an EMBL/GenBank/DDBJ whole genome shotgun (WGS) entry which is preliminary data.</text>
</comment>
<dbReference type="EMBL" id="BJZP01000015">
    <property type="protein sequence ID" value="GEO86087.1"/>
    <property type="molecule type" value="Genomic_DNA"/>
</dbReference>
<name>A0A512HKW1_9HYPH</name>